<protein>
    <recommendedName>
        <fullName evidence="4">Phosphate-binding protein</fullName>
    </recommendedName>
</protein>
<keyword evidence="2 4" id="KW-0813">Transport</keyword>
<proteinExistence type="inferred from homology"/>
<dbReference type="PANTHER" id="PTHR30570">
    <property type="entry name" value="PERIPLASMIC PHOSPHATE BINDING COMPONENT OF PHOSPHATE ABC TRANSPORTER"/>
    <property type="match status" value="1"/>
</dbReference>
<reference evidence="6 7" key="1">
    <citation type="submission" date="2019-09" db="EMBL/GenBank/DDBJ databases">
        <title>Isolation and complete genome sequencing of Methylocystis species.</title>
        <authorList>
            <person name="Rumah B.L."/>
            <person name="Stead C.E."/>
            <person name="Stevens B.C."/>
            <person name="Minton N.P."/>
            <person name="Grosse-Honebrink A."/>
            <person name="Zhang Y."/>
        </authorList>
    </citation>
    <scope>NUCLEOTIDE SEQUENCE [LARGE SCALE GENOMIC DNA]</scope>
    <source>
        <strain evidence="6 7">BRCS2</strain>
    </source>
</reference>
<dbReference type="AlphaFoldDB" id="A0A6B8M3X2"/>
<evidence type="ECO:0000256" key="1">
    <source>
        <dbReference type="ARBA" id="ARBA00008725"/>
    </source>
</evidence>
<dbReference type="GO" id="GO:0042597">
    <property type="term" value="C:periplasmic space"/>
    <property type="evidence" value="ECO:0007669"/>
    <property type="project" value="UniProtKB-SubCell"/>
</dbReference>
<dbReference type="RefSeq" id="WP_016919126.1">
    <property type="nucleotide sequence ID" value="NZ_CP044331.1"/>
</dbReference>
<dbReference type="InterPro" id="IPR050811">
    <property type="entry name" value="Phosphate_ABC_transporter"/>
</dbReference>
<keyword evidence="4" id="KW-0592">Phosphate transport</keyword>
<evidence type="ECO:0000256" key="4">
    <source>
        <dbReference type="RuleBase" id="RU367119"/>
    </source>
</evidence>
<dbReference type="GO" id="GO:0005576">
    <property type="term" value="C:extracellular region"/>
    <property type="evidence" value="ECO:0007669"/>
    <property type="project" value="UniProtKB-SubCell"/>
</dbReference>
<organism evidence="6 7">
    <name type="scientific">Methylocystis parvus</name>
    <dbReference type="NCBI Taxonomy" id="134"/>
    <lineage>
        <taxon>Bacteria</taxon>
        <taxon>Pseudomonadati</taxon>
        <taxon>Pseudomonadota</taxon>
        <taxon>Alphaproteobacteria</taxon>
        <taxon>Hyphomicrobiales</taxon>
        <taxon>Methylocystaceae</taxon>
        <taxon>Methylocystis</taxon>
    </lineage>
</organism>
<dbReference type="Gene3D" id="3.40.190.10">
    <property type="entry name" value="Periplasmic binding protein-like II"/>
    <property type="match status" value="2"/>
</dbReference>
<dbReference type="Pfam" id="PF12849">
    <property type="entry name" value="PBP_like_2"/>
    <property type="match status" value="1"/>
</dbReference>
<evidence type="ECO:0000313" key="7">
    <source>
        <dbReference type="Proteomes" id="UP000422569"/>
    </source>
</evidence>
<dbReference type="InterPro" id="IPR024370">
    <property type="entry name" value="PBP_domain"/>
</dbReference>
<feature type="domain" description="PBP" evidence="5">
    <location>
        <begin position="37"/>
        <end position="292"/>
    </location>
</feature>
<dbReference type="SUPFAM" id="SSF53850">
    <property type="entry name" value="Periplasmic binding protein-like II"/>
    <property type="match status" value="1"/>
</dbReference>
<sequence length="325" mass="35148">MNRRTFTAAFAAFALSAGAAFSLDLELSPYKPVMALSGKLKSVGSDTMLHEMELWAEGFKAFYPDVKIEIEGKGSNTAPPALLSGEAQLGPMSRPMTPDEISAFEAKYGYKPTAVLVAVDALAIYVHKSNPIQCLTMEQLDRIFAENPKSGDGKSAHSWGEVGVTGEWATKPIVMFGRNSLSGTNKFFKQNVLAGGDFKDAVHQEAGSEQVVKAVASDASAIGYSGIGYKTEEVRAVPVAASFGKKCFDASFENTYTRKYPLARGLYINILKDPKTPIDTLSGEFVKYVLSKDGQSQAKKGGYYPITRNIREHELARLGLMASAQ</sequence>
<gene>
    <name evidence="6" type="ORF">F7D14_14645</name>
</gene>
<keyword evidence="3 4" id="KW-0732">Signal</keyword>
<dbReference type="GO" id="GO:0006817">
    <property type="term" value="P:phosphate ion transport"/>
    <property type="evidence" value="ECO:0007669"/>
    <property type="project" value="UniProtKB-UniRule"/>
</dbReference>
<dbReference type="NCBIfam" id="TIGR02136">
    <property type="entry name" value="ptsS_2"/>
    <property type="match status" value="1"/>
</dbReference>
<comment type="similarity">
    <text evidence="1 4">Belongs to the PstS family.</text>
</comment>
<dbReference type="GO" id="GO:0007155">
    <property type="term" value="P:cell adhesion"/>
    <property type="evidence" value="ECO:0007669"/>
    <property type="project" value="UniProtKB-UniRule"/>
</dbReference>
<evidence type="ECO:0000313" key="6">
    <source>
        <dbReference type="EMBL" id="QGM98594.1"/>
    </source>
</evidence>
<evidence type="ECO:0000256" key="3">
    <source>
        <dbReference type="ARBA" id="ARBA00022729"/>
    </source>
</evidence>
<keyword evidence="4" id="KW-0574">Periplasm</keyword>
<comment type="subcellular location">
    <subcellularLocation>
        <location evidence="4">Periplasm</location>
    </subcellularLocation>
    <subcellularLocation>
        <location evidence="4">Secreted</location>
    </subcellularLocation>
</comment>
<evidence type="ECO:0000259" key="5">
    <source>
        <dbReference type="Pfam" id="PF12849"/>
    </source>
</evidence>
<feature type="chain" id="PRO_5027146841" description="Phosphate-binding protein" evidence="4">
    <location>
        <begin position="20"/>
        <end position="325"/>
    </location>
</feature>
<dbReference type="GO" id="GO:0042301">
    <property type="term" value="F:phosphate ion binding"/>
    <property type="evidence" value="ECO:0007669"/>
    <property type="project" value="UniProtKB-UniRule"/>
</dbReference>
<dbReference type="CDD" id="cd13653">
    <property type="entry name" value="PBP2_phosphate_like_1"/>
    <property type="match status" value="1"/>
</dbReference>
<evidence type="ECO:0000256" key="2">
    <source>
        <dbReference type="ARBA" id="ARBA00022448"/>
    </source>
</evidence>
<dbReference type="EMBL" id="CP044331">
    <property type="protein sequence ID" value="QGM98594.1"/>
    <property type="molecule type" value="Genomic_DNA"/>
</dbReference>
<comment type="function">
    <text evidence="4">Involved in the system for phosphate transport across the cytoplasmic membrane.</text>
</comment>
<dbReference type="Proteomes" id="UP000422569">
    <property type="component" value="Chromosome"/>
</dbReference>
<dbReference type="PANTHER" id="PTHR30570:SF6">
    <property type="entry name" value="PHOSPHATE-BINDING PROTEIN PSTS"/>
    <property type="match status" value="1"/>
</dbReference>
<accession>A0A6B8M3X2</accession>
<keyword evidence="4" id="KW-0964">Secreted</keyword>
<name>A0A6B8M3X2_9HYPH</name>
<keyword evidence="7" id="KW-1185">Reference proteome</keyword>
<dbReference type="KEGG" id="mpar:F7D14_14645"/>
<feature type="signal peptide" evidence="4">
    <location>
        <begin position="1"/>
        <end position="19"/>
    </location>
</feature>
<dbReference type="InterPro" id="IPR011862">
    <property type="entry name" value="Phos-bd"/>
</dbReference>